<dbReference type="EMBL" id="JADAQT010000080">
    <property type="protein sequence ID" value="MBE1876188.1"/>
    <property type="molecule type" value="Genomic_DNA"/>
</dbReference>
<evidence type="ECO:0000259" key="2">
    <source>
        <dbReference type="Pfam" id="PF01648"/>
    </source>
</evidence>
<name>A0ABR9MZA4_9MICO</name>
<dbReference type="InterPro" id="IPR003542">
    <property type="entry name" value="Enbac_synth_compD-like"/>
</dbReference>
<dbReference type="GO" id="GO:0016740">
    <property type="term" value="F:transferase activity"/>
    <property type="evidence" value="ECO:0007669"/>
    <property type="project" value="UniProtKB-KW"/>
</dbReference>
<keyword evidence="1 4" id="KW-0808">Transferase</keyword>
<evidence type="ECO:0000313" key="5">
    <source>
        <dbReference type="Proteomes" id="UP000625527"/>
    </source>
</evidence>
<dbReference type="InterPro" id="IPR008278">
    <property type="entry name" value="4-PPantetheinyl_Trfase_dom"/>
</dbReference>
<dbReference type="InterPro" id="IPR041354">
    <property type="entry name" value="4PPT_N"/>
</dbReference>
<dbReference type="RefSeq" id="WP_192862759.1">
    <property type="nucleotide sequence ID" value="NZ_JADAQT010000080.1"/>
</dbReference>
<organism evidence="4 5">
    <name type="scientific">Myceligenerans pegani</name>
    <dbReference type="NCBI Taxonomy" id="2776917"/>
    <lineage>
        <taxon>Bacteria</taxon>
        <taxon>Bacillati</taxon>
        <taxon>Actinomycetota</taxon>
        <taxon>Actinomycetes</taxon>
        <taxon>Micrococcales</taxon>
        <taxon>Promicromonosporaceae</taxon>
        <taxon>Myceligenerans</taxon>
    </lineage>
</organism>
<proteinExistence type="predicted"/>
<gene>
    <name evidence="4" type="ORF">IHE71_10765</name>
</gene>
<dbReference type="SUPFAM" id="SSF56214">
    <property type="entry name" value="4'-phosphopantetheinyl transferase"/>
    <property type="match status" value="1"/>
</dbReference>
<dbReference type="InterPro" id="IPR037143">
    <property type="entry name" value="4-PPantetheinyl_Trfase_dom_sf"/>
</dbReference>
<dbReference type="PANTHER" id="PTHR38096:SF1">
    <property type="entry name" value="ENTEROBACTIN SYNTHASE COMPONENT D"/>
    <property type="match status" value="1"/>
</dbReference>
<dbReference type="PRINTS" id="PR01399">
    <property type="entry name" value="ENTSNTHTASED"/>
</dbReference>
<accession>A0ABR9MZA4</accession>
<dbReference type="PANTHER" id="PTHR38096">
    <property type="entry name" value="ENTEROBACTIN SYNTHASE COMPONENT D"/>
    <property type="match status" value="1"/>
</dbReference>
<evidence type="ECO:0000259" key="3">
    <source>
        <dbReference type="Pfam" id="PF17837"/>
    </source>
</evidence>
<dbReference type="Pfam" id="PF01648">
    <property type="entry name" value="ACPS"/>
    <property type="match status" value="1"/>
</dbReference>
<keyword evidence="5" id="KW-1185">Reference proteome</keyword>
<comment type="caution">
    <text evidence="4">The sequence shown here is derived from an EMBL/GenBank/DDBJ whole genome shotgun (WGS) entry which is preliminary data.</text>
</comment>
<reference evidence="4 5" key="1">
    <citation type="submission" date="2020-10" db="EMBL/GenBank/DDBJ databases">
        <title>Myceligenerans pegani sp. nov., an endophytic actinomycete isolated from Peganum harmala L. in Xinjiang, China.</title>
        <authorList>
            <person name="Xin L."/>
        </authorList>
    </citation>
    <scope>NUCLEOTIDE SEQUENCE [LARGE SCALE GENOMIC DNA]</scope>
    <source>
        <strain evidence="4 5">TRM65318</strain>
    </source>
</reference>
<dbReference type="Pfam" id="PF17837">
    <property type="entry name" value="4PPT_N"/>
    <property type="match status" value="1"/>
</dbReference>
<dbReference type="Proteomes" id="UP000625527">
    <property type="component" value="Unassembled WGS sequence"/>
</dbReference>
<evidence type="ECO:0000256" key="1">
    <source>
        <dbReference type="ARBA" id="ARBA00022679"/>
    </source>
</evidence>
<evidence type="ECO:0000313" key="4">
    <source>
        <dbReference type="EMBL" id="MBE1876188.1"/>
    </source>
</evidence>
<feature type="domain" description="4'-phosphopantetheinyl transferase" evidence="2">
    <location>
        <begin position="101"/>
        <end position="179"/>
    </location>
</feature>
<sequence>MIATLLPATVRGVEAYGDVRDEPPFPGEADLVAAAVEGRRREFVTTRRCARQALAQLGLPPVAIRPGPGRAPRWPTGVVGSLTHCTGYRAAAVARAEDVSAVGIDGEPHAPLPGGVLESVVVPGETEMLRRITRVDPTTHWDRLLFSAKESVYKAWFPLTGRWLGFEDARLEIDPHARTFTAHLRVAGHRLDGASPLTSLAGSFLVGRGLVLTAVVVEPRA</sequence>
<feature type="domain" description="4'-phosphopantetheinyl transferase N-terminal" evidence="3">
    <location>
        <begin position="28"/>
        <end position="94"/>
    </location>
</feature>
<protein>
    <submittedName>
        <fullName evidence="4">4'-phosphopantetheinyl transferase superfamily protein</fullName>
    </submittedName>
</protein>